<gene>
    <name evidence="1" type="ORF">LCGC14_2295520</name>
</gene>
<accession>A0A0F9DCK2</accession>
<sequence length="312" mass="36555">MGNEEDKMMKSKLPSTEGLWNISVDMIRKTNEVSLYEAENRCGKLLLISNDVHYYKSEDIKNSNVKNILNEKIRIQVFNNRLMAFGLVTLNKTLYSKTRWFIIYYNKFDMSFLMKDLKQFEIENQGIYDSIPKNSDKYKNYIKNMKSYIISLEEDGLFPEEEVKEELLEFKEQWQGNQSFPLLEQDSEQPSKKYPQRVDCKKCDLYGECDHQGAYKKDGKWCYEIPLEQECDDCPIENHKRSDCMVCQKGIESTEASSTSHTVYCPICKVNYICQNKKENISEQDLRPIIRSAQEANKILRDVGLGGFLSKE</sequence>
<dbReference type="EMBL" id="LAZR01032253">
    <property type="protein sequence ID" value="KKL51436.1"/>
    <property type="molecule type" value="Genomic_DNA"/>
</dbReference>
<organism evidence="1">
    <name type="scientific">marine sediment metagenome</name>
    <dbReference type="NCBI Taxonomy" id="412755"/>
    <lineage>
        <taxon>unclassified sequences</taxon>
        <taxon>metagenomes</taxon>
        <taxon>ecological metagenomes</taxon>
    </lineage>
</organism>
<feature type="non-terminal residue" evidence="1">
    <location>
        <position position="312"/>
    </location>
</feature>
<comment type="caution">
    <text evidence="1">The sequence shown here is derived from an EMBL/GenBank/DDBJ whole genome shotgun (WGS) entry which is preliminary data.</text>
</comment>
<protein>
    <submittedName>
        <fullName evidence="1">Uncharacterized protein</fullName>
    </submittedName>
</protein>
<name>A0A0F9DCK2_9ZZZZ</name>
<proteinExistence type="predicted"/>
<evidence type="ECO:0000313" key="1">
    <source>
        <dbReference type="EMBL" id="KKL51436.1"/>
    </source>
</evidence>
<dbReference type="AlphaFoldDB" id="A0A0F9DCK2"/>
<reference evidence="1" key="1">
    <citation type="journal article" date="2015" name="Nature">
        <title>Complex archaea that bridge the gap between prokaryotes and eukaryotes.</title>
        <authorList>
            <person name="Spang A."/>
            <person name="Saw J.H."/>
            <person name="Jorgensen S.L."/>
            <person name="Zaremba-Niedzwiedzka K."/>
            <person name="Martijn J."/>
            <person name="Lind A.E."/>
            <person name="van Eijk R."/>
            <person name="Schleper C."/>
            <person name="Guy L."/>
            <person name="Ettema T.J."/>
        </authorList>
    </citation>
    <scope>NUCLEOTIDE SEQUENCE</scope>
</reference>